<dbReference type="GO" id="GO:0046872">
    <property type="term" value="F:metal ion binding"/>
    <property type="evidence" value="ECO:0007669"/>
    <property type="project" value="InterPro"/>
</dbReference>
<comment type="caution">
    <text evidence="4">The sequence shown here is derived from an EMBL/GenBank/DDBJ whole genome shotgun (WGS) entry which is preliminary data.</text>
</comment>
<gene>
    <name evidence="4" type="ORF">AJ79_01460</name>
</gene>
<keyword evidence="1" id="KW-0560">Oxidoreductase</keyword>
<dbReference type="GO" id="GO:0005739">
    <property type="term" value="C:mitochondrion"/>
    <property type="evidence" value="ECO:0007669"/>
    <property type="project" value="TreeGrafter"/>
</dbReference>
<dbReference type="InterPro" id="IPR001670">
    <property type="entry name" value="ADH_Fe/GldA"/>
</dbReference>
<keyword evidence="5" id="KW-1185">Reference proteome</keyword>
<evidence type="ECO:0000259" key="3">
    <source>
        <dbReference type="Pfam" id="PF25137"/>
    </source>
</evidence>
<dbReference type="OrthoDB" id="339764at2759"/>
<evidence type="ECO:0000313" key="4">
    <source>
        <dbReference type="EMBL" id="PGH16816.1"/>
    </source>
</evidence>
<dbReference type="Pfam" id="PF00465">
    <property type="entry name" value="Fe-ADH"/>
    <property type="match status" value="1"/>
</dbReference>
<dbReference type="GO" id="GO:0004022">
    <property type="term" value="F:alcohol dehydrogenase (NAD+) activity"/>
    <property type="evidence" value="ECO:0007669"/>
    <property type="project" value="TreeGrafter"/>
</dbReference>
<feature type="domain" description="Alcohol dehydrogenase iron-type/glycerol dehydrogenase GldA" evidence="2">
    <location>
        <begin position="30"/>
        <end position="192"/>
    </location>
</feature>
<protein>
    <submittedName>
        <fullName evidence="4">Uncharacterized protein</fullName>
    </submittedName>
</protein>
<dbReference type="PANTHER" id="PTHR11496">
    <property type="entry name" value="ALCOHOL DEHYDROGENASE"/>
    <property type="match status" value="1"/>
</dbReference>
<dbReference type="EMBL" id="PDNB01000014">
    <property type="protein sequence ID" value="PGH16816.1"/>
    <property type="molecule type" value="Genomic_DNA"/>
</dbReference>
<name>A0A2B7Y5Q6_9EURO</name>
<dbReference type="Gene3D" id="3.40.50.1970">
    <property type="match status" value="1"/>
</dbReference>
<evidence type="ECO:0000256" key="1">
    <source>
        <dbReference type="ARBA" id="ARBA00023002"/>
    </source>
</evidence>
<dbReference type="PROSITE" id="PS00060">
    <property type="entry name" value="ADH_IRON_2"/>
    <property type="match status" value="1"/>
</dbReference>
<evidence type="ECO:0000313" key="5">
    <source>
        <dbReference type="Proteomes" id="UP000223968"/>
    </source>
</evidence>
<feature type="domain" description="Fe-containing alcohol dehydrogenase-like C-terminal" evidence="3">
    <location>
        <begin position="206"/>
        <end position="382"/>
    </location>
</feature>
<sequence length="410" mass="43092">MPSSTPLLQGSSIDSSLHGVYTASPIKYMKYGRGSITSLPTLIENLGASKAYIITGRSLREKTPVIERIEGILKEKGAWAGTFSGVREHAPIADIHSATSAIRASGADVLVSVGGGSPIDAAKAVAWHLHREAIAGAGAGADAADIKWVPSIAVPTTLSAAETTRNAGYTNEKGEKVGVAEGEMVPKAVLYDGDIALHTPLRLWLSSGIRALDHALELLYHPSAPEIPTKRLALSALPDLFHLLPASHSCPDDADIRQRLFLAAYAALFPFQFTGALGLSHAIGHAIGASYGIPHGITSCVSLAGVLRYYATKNGEQARQIARAACVIPEIESKGDVVEDALAVAKGVQGLVKVLGLGSWLVDYNVNPGEEEAIAVRALRDPAHPDIRAVTELVRTMYAPSSSNDAATRL</sequence>
<dbReference type="CDD" id="cd08192">
    <property type="entry name" value="MAR-like"/>
    <property type="match status" value="1"/>
</dbReference>
<accession>A0A2B7Y5Q6</accession>
<dbReference type="Pfam" id="PF25137">
    <property type="entry name" value="ADH_Fe_C"/>
    <property type="match status" value="1"/>
</dbReference>
<dbReference type="InterPro" id="IPR039697">
    <property type="entry name" value="Alcohol_dehydrogenase_Fe"/>
</dbReference>
<dbReference type="InterPro" id="IPR056798">
    <property type="entry name" value="ADH_Fe_C"/>
</dbReference>
<dbReference type="AlphaFoldDB" id="A0A2B7Y5Q6"/>
<reference evidence="4 5" key="1">
    <citation type="submission" date="2017-10" db="EMBL/GenBank/DDBJ databases">
        <title>Comparative genomics in systemic dimorphic fungi from Ajellomycetaceae.</title>
        <authorList>
            <person name="Munoz J.F."/>
            <person name="Mcewen J.G."/>
            <person name="Clay O.K."/>
            <person name="Cuomo C.A."/>
        </authorList>
    </citation>
    <scope>NUCLEOTIDE SEQUENCE [LARGE SCALE GENOMIC DNA]</scope>
    <source>
        <strain evidence="4 5">UAMH5409</strain>
    </source>
</reference>
<dbReference type="SUPFAM" id="SSF56796">
    <property type="entry name" value="Dehydroquinate synthase-like"/>
    <property type="match status" value="1"/>
</dbReference>
<proteinExistence type="predicted"/>
<dbReference type="InterPro" id="IPR018211">
    <property type="entry name" value="ADH_Fe_CS"/>
</dbReference>
<dbReference type="Proteomes" id="UP000223968">
    <property type="component" value="Unassembled WGS sequence"/>
</dbReference>
<dbReference type="STRING" id="1447875.A0A2B7Y5Q6"/>
<dbReference type="PANTHER" id="PTHR11496:SF97">
    <property type="entry name" value="ALCOHOL DEHYDROGENASE IRON-TYPE_GLYCEROL DEHYDROGENASE GLDA DOMAIN-CONTAINING PROTEIN"/>
    <property type="match status" value="1"/>
</dbReference>
<evidence type="ECO:0000259" key="2">
    <source>
        <dbReference type="Pfam" id="PF00465"/>
    </source>
</evidence>
<dbReference type="Gene3D" id="1.20.1090.10">
    <property type="entry name" value="Dehydroquinate synthase-like - alpha domain"/>
    <property type="match status" value="1"/>
</dbReference>
<organism evidence="4 5">
    <name type="scientific">Helicocarpus griseus UAMH5409</name>
    <dbReference type="NCBI Taxonomy" id="1447875"/>
    <lineage>
        <taxon>Eukaryota</taxon>
        <taxon>Fungi</taxon>
        <taxon>Dikarya</taxon>
        <taxon>Ascomycota</taxon>
        <taxon>Pezizomycotina</taxon>
        <taxon>Eurotiomycetes</taxon>
        <taxon>Eurotiomycetidae</taxon>
        <taxon>Onygenales</taxon>
        <taxon>Ajellomycetaceae</taxon>
        <taxon>Helicocarpus</taxon>
    </lineage>
</organism>